<dbReference type="OrthoDB" id="5295185at2"/>
<dbReference type="PANTHER" id="PTHR35983">
    <property type="entry name" value="UPF0166 PROTEIN TM_0021"/>
    <property type="match status" value="1"/>
</dbReference>
<accession>A0A1L3GG69</accession>
<dbReference type="Pfam" id="PF02641">
    <property type="entry name" value="DUF190"/>
    <property type="match status" value="1"/>
</dbReference>
<dbReference type="AlphaFoldDB" id="A0A1L3GG69"/>
<evidence type="ECO:0000256" key="1">
    <source>
        <dbReference type="ARBA" id="ARBA00010554"/>
    </source>
</evidence>
<dbReference type="Gene3D" id="3.30.70.120">
    <property type="match status" value="1"/>
</dbReference>
<keyword evidence="3" id="KW-1185">Reference proteome</keyword>
<dbReference type="InterPro" id="IPR015867">
    <property type="entry name" value="N-reg_PII/ATP_PRibTrfase_C"/>
</dbReference>
<gene>
    <name evidence="2" type="ORF">A7E75_07760</name>
</gene>
<dbReference type="STRING" id="29542.A6070_01720"/>
<evidence type="ECO:0000313" key="2">
    <source>
        <dbReference type="EMBL" id="APG24926.1"/>
    </source>
</evidence>
<dbReference type="SUPFAM" id="SSF54913">
    <property type="entry name" value="GlnB-like"/>
    <property type="match status" value="1"/>
</dbReference>
<evidence type="ECO:0000313" key="3">
    <source>
        <dbReference type="Proteomes" id="UP000182264"/>
    </source>
</evidence>
<protein>
    <submittedName>
        <fullName evidence="2">Uncharacterized protein</fullName>
    </submittedName>
</protein>
<comment type="similarity">
    <text evidence="1">Belongs to the UPF0166 family.</text>
</comment>
<dbReference type="InterPro" id="IPR011322">
    <property type="entry name" value="N-reg_PII-like_a/b"/>
</dbReference>
<dbReference type="RefSeq" id="WP_072286774.1">
    <property type="nucleotide sequence ID" value="NZ_CP015455.1"/>
</dbReference>
<sequence>MSVEGKAKILRIFLNEKTKLGNELVYEAMVQAAFKKGIEGSMVFRGVEGFGFCCDQCRTIHEGMTISVKCQPMVIEFIDTEAKLNELLPILKGMLKTGAMIMQDADIVFNQG</sequence>
<organism evidence="2 3">
    <name type="scientific">Syntrophotalea acetylenica</name>
    <name type="common">Pelobacter acetylenicus</name>
    <dbReference type="NCBI Taxonomy" id="29542"/>
    <lineage>
        <taxon>Bacteria</taxon>
        <taxon>Pseudomonadati</taxon>
        <taxon>Thermodesulfobacteriota</taxon>
        <taxon>Desulfuromonadia</taxon>
        <taxon>Desulfuromonadales</taxon>
        <taxon>Syntrophotaleaceae</taxon>
        <taxon>Syntrophotalea</taxon>
    </lineage>
</organism>
<dbReference type="PANTHER" id="PTHR35983:SF1">
    <property type="entry name" value="UPF0166 PROTEIN TM_0021"/>
    <property type="match status" value="1"/>
</dbReference>
<dbReference type="InterPro" id="IPR003793">
    <property type="entry name" value="UPF0166"/>
</dbReference>
<dbReference type="KEGG" id="pace:A6070_01720"/>
<name>A0A1L3GG69_SYNAC</name>
<proteinExistence type="inferred from homology"/>
<dbReference type="EMBL" id="CP015518">
    <property type="protein sequence ID" value="APG24926.1"/>
    <property type="molecule type" value="Genomic_DNA"/>
</dbReference>
<reference evidence="2 3" key="1">
    <citation type="journal article" date="2017" name="Genome Announc.">
        <title>Complete Genome Sequences of Two Acetylene-Fermenting Pelobacter acetylenicus Strains.</title>
        <authorList>
            <person name="Sutton J.M."/>
            <person name="Baesman S.M."/>
            <person name="Fierst J.L."/>
            <person name="Poret-Peterson A.T."/>
            <person name="Oremland R.S."/>
            <person name="Dunlap D.S."/>
            <person name="Akob D.M."/>
        </authorList>
    </citation>
    <scope>NUCLEOTIDE SEQUENCE [LARGE SCALE GENOMIC DNA]</scope>
    <source>
        <strain evidence="2 3">DSM 3247</strain>
    </source>
</reference>
<dbReference type="Proteomes" id="UP000182264">
    <property type="component" value="Chromosome"/>
</dbReference>